<dbReference type="Proteomes" id="UP000683360">
    <property type="component" value="Unassembled WGS sequence"/>
</dbReference>
<protein>
    <submittedName>
        <fullName evidence="2">Uncharacterized protein</fullName>
    </submittedName>
</protein>
<dbReference type="OrthoDB" id="264520at2759"/>
<gene>
    <name evidence="2" type="ORF">MEDL_18003</name>
</gene>
<feature type="region of interest" description="Disordered" evidence="1">
    <location>
        <begin position="172"/>
        <end position="209"/>
    </location>
</feature>
<evidence type="ECO:0000256" key="1">
    <source>
        <dbReference type="SAM" id="MobiDB-lite"/>
    </source>
</evidence>
<name>A0A8S3R2R4_MYTED</name>
<evidence type="ECO:0000313" key="2">
    <source>
        <dbReference type="EMBL" id="CAG2203476.1"/>
    </source>
</evidence>
<keyword evidence="3" id="KW-1185">Reference proteome</keyword>
<dbReference type="AlphaFoldDB" id="A0A8S3R2R4"/>
<organism evidence="2 3">
    <name type="scientific">Mytilus edulis</name>
    <name type="common">Blue mussel</name>
    <dbReference type="NCBI Taxonomy" id="6550"/>
    <lineage>
        <taxon>Eukaryota</taxon>
        <taxon>Metazoa</taxon>
        <taxon>Spiralia</taxon>
        <taxon>Lophotrochozoa</taxon>
        <taxon>Mollusca</taxon>
        <taxon>Bivalvia</taxon>
        <taxon>Autobranchia</taxon>
        <taxon>Pteriomorphia</taxon>
        <taxon>Mytilida</taxon>
        <taxon>Mytiloidea</taxon>
        <taxon>Mytilidae</taxon>
        <taxon>Mytilinae</taxon>
        <taxon>Mytilus</taxon>
    </lineage>
</organism>
<reference evidence="2" key="1">
    <citation type="submission" date="2021-03" db="EMBL/GenBank/DDBJ databases">
        <authorList>
            <person name="Bekaert M."/>
        </authorList>
    </citation>
    <scope>NUCLEOTIDE SEQUENCE</scope>
</reference>
<dbReference type="EMBL" id="CAJPWZ010000921">
    <property type="protein sequence ID" value="CAG2203476.1"/>
    <property type="molecule type" value="Genomic_DNA"/>
</dbReference>
<feature type="compositionally biased region" description="Polar residues" evidence="1">
    <location>
        <begin position="188"/>
        <end position="202"/>
    </location>
</feature>
<accession>A0A8S3R2R4</accession>
<comment type="caution">
    <text evidence="2">The sequence shown here is derived from an EMBL/GenBank/DDBJ whole genome shotgun (WGS) entry which is preliminary data.</text>
</comment>
<evidence type="ECO:0000313" key="3">
    <source>
        <dbReference type="Proteomes" id="UP000683360"/>
    </source>
</evidence>
<proteinExistence type="predicted"/>
<sequence length="297" mass="34079">MTKKDSGMKVKKDDLNKTMSARISMYSKVRQNILTHEKIIDKQVKKYFKELVDKLDQSHETYLTLVKPDLNALSLFTKETEDKVNEVQELIETSNATEFFKGATMMQISAEIQEPQTKQSYFSPLQFVPGNITQSHVGSLQDEIRLSKETKISLVENTDYSYSLRFIRNEYRDSDEDSSDSSSRENFVPSSKKQEASSQNPSLFEESEIDKTTYDKYVTSQFQPSDGKESGNYNQQSINQYIDQELTAVNYGFLNPENGDLGKSSSNSINSNVDESGNYLTYNTKTHYHIIKLTFHQ</sequence>